<sequence>MAFVPYEHFNVALFERSPVEYFVRPQCGVFLVKSTIDPCLKVKVWWTREGYEQLKRIYPDLPAFEETDWHGSFVNGRPLVNSAVPVFTCAGPERPRILFRVVHDGQPHDGMKARGYGLVDITPINFQILVDKHLRWSSRHLGPFLSATSCRKKARRMVDVYRRLGETGIRIIIFKTSGPGWDHKAQRLFFVPLLGKYLHSRDYQSTAHMETEYLVESHTPPESIMKINTIEDVKLEEVPKMRKRKKDDSTPKTKEAGKSTKRSKDFRRKN</sequence>
<evidence type="ECO:0000313" key="2">
    <source>
        <dbReference type="Proteomes" id="UP001143856"/>
    </source>
</evidence>
<accession>A0ACC1NLY3</accession>
<organism evidence="1 2">
    <name type="scientific">Xylaria curta</name>
    <dbReference type="NCBI Taxonomy" id="42375"/>
    <lineage>
        <taxon>Eukaryota</taxon>
        <taxon>Fungi</taxon>
        <taxon>Dikarya</taxon>
        <taxon>Ascomycota</taxon>
        <taxon>Pezizomycotina</taxon>
        <taxon>Sordariomycetes</taxon>
        <taxon>Xylariomycetidae</taxon>
        <taxon>Xylariales</taxon>
        <taxon>Xylariaceae</taxon>
        <taxon>Xylaria</taxon>
    </lineage>
</organism>
<name>A0ACC1NLY3_9PEZI</name>
<dbReference type="EMBL" id="JAPDGR010001762">
    <property type="protein sequence ID" value="KAJ2979823.1"/>
    <property type="molecule type" value="Genomic_DNA"/>
</dbReference>
<keyword evidence="2" id="KW-1185">Reference proteome</keyword>
<reference evidence="1" key="1">
    <citation type="submission" date="2022-10" db="EMBL/GenBank/DDBJ databases">
        <title>Genome Sequence of Xylaria curta.</title>
        <authorList>
            <person name="Buettner E."/>
        </authorList>
    </citation>
    <scope>NUCLEOTIDE SEQUENCE</scope>
    <source>
        <strain evidence="1">Babe10</strain>
    </source>
</reference>
<evidence type="ECO:0000313" key="1">
    <source>
        <dbReference type="EMBL" id="KAJ2979823.1"/>
    </source>
</evidence>
<comment type="caution">
    <text evidence="1">The sequence shown here is derived from an EMBL/GenBank/DDBJ whole genome shotgun (WGS) entry which is preliminary data.</text>
</comment>
<protein>
    <submittedName>
        <fullName evidence="1">Uncharacterized protein</fullName>
    </submittedName>
</protein>
<dbReference type="Proteomes" id="UP001143856">
    <property type="component" value="Unassembled WGS sequence"/>
</dbReference>
<gene>
    <name evidence="1" type="ORF">NUW58_g7102</name>
</gene>
<proteinExistence type="predicted"/>